<gene>
    <name evidence="7" type="ORF">OMM_01733</name>
</gene>
<dbReference type="InterPro" id="IPR025110">
    <property type="entry name" value="AMP-bd_C"/>
</dbReference>
<dbReference type="GO" id="GO:0004467">
    <property type="term" value="F:long-chain fatty acid-CoA ligase activity"/>
    <property type="evidence" value="ECO:0007669"/>
    <property type="project" value="TreeGrafter"/>
</dbReference>
<dbReference type="GO" id="GO:0044539">
    <property type="term" value="P:long-chain fatty acid import into cell"/>
    <property type="evidence" value="ECO:0007669"/>
    <property type="project" value="TreeGrafter"/>
</dbReference>
<evidence type="ECO:0000313" key="8">
    <source>
        <dbReference type="Proteomes" id="UP000189670"/>
    </source>
</evidence>
<dbReference type="GO" id="GO:0005886">
    <property type="term" value="C:plasma membrane"/>
    <property type="evidence" value="ECO:0007669"/>
    <property type="project" value="TreeGrafter"/>
</dbReference>
<organism evidence="7 8">
    <name type="scientific">Candidatus Magnetoglobus multicellularis str. Araruama</name>
    <dbReference type="NCBI Taxonomy" id="890399"/>
    <lineage>
        <taxon>Bacteria</taxon>
        <taxon>Pseudomonadati</taxon>
        <taxon>Thermodesulfobacteriota</taxon>
        <taxon>Desulfobacteria</taxon>
        <taxon>Desulfobacterales</taxon>
        <taxon>Desulfobacteraceae</taxon>
        <taxon>Candidatus Magnetoglobus</taxon>
    </lineage>
</organism>
<evidence type="ECO:0000259" key="6">
    <source>
        <dbReference type="Pfam" id="PF13193"/>
    </source>
</evidence>
<dbReference type="EMBL" id="ATBP01000149">
    <property type="protein sequence ID" value="ETR72419.1"/>
    <property type="molecule type" value="Genomic_DNA"/>
</dbReference>
<evidence type="ECO:0000256" key="4">
    <source>
        <dbReference type="ARBA" id="ARBA00022840"/>
    </source>
</evidence>
<dbReference type="Pfam" id="PF13193">
    <property type="entry name" value="AMP-binding_C"/>
    <property type="match status" value="1"/>
</dbReference>
<dbReference type="Pfam" id="PF00501">
    <property type="entry name" value="AMP-binding"/>
    <property type="match status" value="1"/>
</dbReference>
<keyword evidence="2" id="KW-0436">Ligase</keyword>
<dbReference type="Proteomes" id="UP000189670">
    <property type="component" value="Unassembled WGS sequence"/>
</dbReference>
<evidence type="ECO:0000256" key="3">
    <source>
        <dbReference type="ARBA" id="ARBA00022741"/>
    </source>
</evidence>
<reference evidence="8" key="1">
    <citation type="submission" date="2012-11" db="EMBL/GenBank/DDBJ databases">
        <authorList>
            <person name="Lucero-Rivera Y.E."/>
            <person name="Tovar-Ramirez D."/>
        </authorList>
    </citation>
    <scope>NUCLEOTIDE SEQUENCE [LARGE SCALE GENOMIC DNA]</scope>
    <source>
        <strain evidence="8">Araruama</strain>
    </source>
</reference>
<dbReference type="InterPro" id="IPR000873">
    <property type="entry name" value="AMP-dep_synth/lig_dom"/>
</dbReference>
<evidence type="ECO:0000256" key="2">
    <source>
        <dbReference type="ARBA" id="ARBA00022598"/>
    </source>
</evidence>
<feature type="domain" description="AMP-binding enzyme C-terminal" evidence="6">
    <location>
        <begin position="890"/>
        <end position="965"/>
    </location>
</feature>
<keyword evidence="3" id="KW-0547">Nucleotide-binding</keyword>
<dbReference type="InterPro" id="IPR029058">
    <property type="entry name" value="AB_hydrolase_fold"/>
</dbReference>
<accession>A0A1V1PBY0</accession>
<protein>
    <submittedName>
        <fullName evidence="7">Putative long chain acyl-CoA synthase</fullName>
    </submittedName>
</protein>
<dbReference type="GO" id="GO:0005324">
    <property type="term" value="F:long-chain fatty acid transmembrane transporter activity"/>
    <property type="evidence" value="ECO:0007669"/>
    <property type="project" value="TreeGrafter"/>
</dbReference>
<dbReference type="PANTHER" id="PTHR43107:SF15">
    <property type="entry name" value="FATTY ACID TRANSPORT PROTEIN 3, ISOFORM A"/>
    <property type="match status" value="1"/>
</dbReference>
<dbReference type="GO" id="GO:0005524">
    <property type="term" value="F:ATP binding"/>
    <property type="evidence" value="ECO:0007669"/>
    <property type="project" value="UniProtKB-KW"/>
</dbReference>
<feature type="domain" description="AMP-dependent synthetase/ligase" evidence="5">
    <location>
        <begin position="457"/>
        <end position="779"/>
    </location>
</feature>
<dbReference type="AlphaFoldDB" id="A0A1V1PBY0"/>
<evidence type="ECO:0000259" key="5">
    <source>
        <dbReference type="Pfam" id="PF00501"/>
    </source>
</evidence>
<dbReference type="InterPro" id="IPR042099">
    <property type="entry name" value="ANL_N_sf"/>
</dbReference>
<evidence type="ECO:0000313" key="7">
    <source>
        <dbReference type="EMBL" id="ETR72419.1"/>
    </source>
</evidence>
<comment type="similarity">
    <text evidence="1">Belongs to the ATP-dependent AMP-binding enzyme family.</text>
</comment>
<name>A0A1V1PBY0_9BACT</name>
<dbReference type="Gene3D" id="3.40.50.1820">
    <property type="entry name" value="alpha/beta hydrolase"/>
    <property type="match status" value="1"/>
</dbReference>
<dbReference type="PROSITE" id="PS00455">
    <property type="entry name" value="AMP_BINDING"/>
    <property type="match status" value="1"/>
</dbReference>
<dbReference type="Gene3D" id="3.40.50.12780">
    <property type="entry name" value="N-terminal domain of ligase-like"/>
    <property type="match status" value="1"/>
</dbReference>
<dbReference type="PANTHER" id="PTHR43107">
    <property type="entry name" value="LONG-CHAIN FATTY ACID TRANSPORT PROTEIN"/>
    <property type="match status" value="1"/>
</dbReference>
<dbReference type="Gene3D" id="3.30.300.30">
    <property type="match status" value="1"/>
</dbReference>
<evidence type="ECO:0000256" key="1">
    <source>
        <dbReference type="ARBA" id="ARBA00006432"/>
    </source>
</evidence>
<dbReference type="InterPro" id="IPR045851">
    <property type="entry name" value="AMP-bd_C_sf"/>
</dbReference>
<proteinExistence type="inferred from homology"/>
<sequence length="1008" mass="112932">MFHPAQKTIKTIRQLQRNIHFVKKGTQNVLKLLFEGRFTIPYHSPFMVVYEEPVFKLRRYLDHGDVQQQDNRPAILLIPPLMLASEIYDMSPELSAVSFLKAQGADVWLVDFGAPEMEKNGMKRTLDDHIVGVSHAVDHVHTFIGKDIHLAGYSQGGIFAYLTAAYRNNKGILSVITFGSPVDIHRNIPNIRNDVAQHIIQKGSSFLTIPIKFLNGISGALSSTGFKLLSAQKEIRHFFEFFTILHDRDALKRRETQRRFLGGEGFVAWPGPAMRKFVDDMVIHNRMFAGGLIINGIAISLSAIKVPILYFVGSRDTFGRPASVRAIQKAAVNAKIFEMELHTGHFGLVVGTKSLNITWPVVFQWMDFLDNNGDAAHFSPMKTDTPLMHLPFDNNTSGPIYDIASDMIDSLWNHAGNAWLELSEMIDVFRWQLPRLAKIWQLKDKAGALSIAQLVSDQSKGAPGSSFLLWEGHAYTYGKFDSQVNQLVTALVQWQFSPGMHVGIYMNNHPNFLISVVALNRIGAVAVLLNQDLRGQSLNQALMAARVEKLIIDPNHVQSSDQNIDISDIYIYGNMDMPIPDHMVHLDRHVIADLEQFESPYPLNPGFADDLAMLIFTSGTTGLPKPVKISNRRWCLAALASAAGGNIKPGDTIYCCLPLYHASAMLTFVGGAIIAGSRLVIAKRFSANSFMDDIRKYGVTVVGYIGEMCRYLISLPSNEKDKQHSVRLFMGNGMQQSIWESILERYQPSQVIEFYASTEGNMILANLSGKKVGSVGRPVYDPGRIMLIQYDIINGKIIRDSNGKVIPCKTNEAGVLIARIDKSHPVGYFDGYLDDNETQRTIINDVFSSGDSWFVSGDLLKRDKDGDFWYVDRIGDTFRWKSENISTKLVETVLGDMSFVANAAVYGVKLPKREGRIGVAALELKPEMVFDGQHLYTHVDTHLSKSAHPRVVRIVSQLQTTDTMKVIKYHLQSEGVSPMDIKDSLYRYAPISKTYVPLTMWDYPHVLD</sequence>
<dbReference type="SUPFAM" id="SSF56801">
    <property type="entry name" value="Acetyl-CoA synthetase-like"/>
    <property type="match status" value="1"/>
</dbReference>
<comment type="caution">
    <text evidence="7">The sequence shown here is derived from an EMBL/GenBank/DDBJ whole genome shotgun (WGS) entry which is preliminary data.</text>
</comment>
<dbReference type="SUPFAM" id="SSF53474">
    <property type="entry name" value="alpha/beta-Hydrolases"/>
    <property type="match status" value="1"/>
</dbReference>
<dbReference type="InterPro" id="IPR020845">
    <property type="entry name" value="AMP-binding_CS"/>
</dbReference>
<keyword evidence="4" id="KW-0067">ATP-binding</keyword>